<dbReference type="Gene3D" id="3.10.450.50">
    <property type="match status" value="1"/>
</dbReference>
<dbReference type="EMBL" id="BNEE01000004">
    <property type="protein sequence ID" value="GHI83588.1"/>
    <property type="molecule type" value="Genomic_DNA"/>
</dbReference>
<dbReference type="AlphaFoldDB" id="A0A919GYR5"/>
<reference evidence="2" key="1">
    <citation type="submission" date="2020-09" db="EMBL/GenBank/DDBJ databases">
        <title>Whole genome shotgun sequence of Streptomyces xanthophaeus NBRC 12829.</title>
        <authorList>
            <person name="Komaki H."/>
            <person name="Tamura T."/>
        </authorList>
    </citation>
    <scope>NUCLEOTIDE SEQUENCE</scope>
    <source>
        <strain evidence="2">NBRC 12829</strain>
    </source>
</reference>
<evidence type="ECO:0000256" key="1">
    <source>
        <dbReference type="SAM" id="SignalP"/>
    </source>
</evidence>
<dbReference type="RefSeq" id="WP_031151266.1">
    <property type="nucleotide sequence ID" value="NZ_BNEE01000004.1"/>
</dbReference>
<feature type="signal peptide" evidence="1">
    <location>
        <begin position="1"/>
        <end position="33"/>
    </location>
</feature>
<keyword evidence="1" id="KW-0732">Signal</keyword>
<dbReference type="Proteomes" id="UP000600026">
    <property type="component" value="Unassembled WGS sequence"/>
</dbReference>
<keyword evidence="3" id="KW-1185">Reference proteome</keyword>
<sequence>MPKLPARRTTAVALTATAAAAALTLALFTGASASADAGGAPAAAPRAAAGAPSVSGSPEGAFTRIADFYGAYIDAVYDGDGRTAEQLRTFYLSEPLRAELAQWEENNHADGVLRAQNVPLKWKVTSTGNGMGKAAATVTLTWGSDTTQVFVQADLATRKIVSVRD</sequence>
<evidence type="ECO:0000313" key="2">
    <source>
        <dbReference type="EMBL" id="GHI83588.1"/>
    </source>
</evidence>
<protein>
    <recommendedName>
        <fullName evidence="4">Nuclear transport factor 2 family protein</fullName>
    </recommendedName>
</protein>
<proteinExistence type="predicted"/>
<name>A0A919GYR5_9ACTN</name>
<dbReference type="OrthoDB" id="3871936at2"/>
<evidence type="ECO:0008006" key="4">
    <source>
        <dbReference type="Google" id="ProtNLM"/>
    </source>
</evidence>
<organism evidence="2 3">
    <name type="scientific">Streptomyces xanthophaeus</name>
    <dbReference type="NCBI Taxonomy" id="67385"/>
    <lineage>
        <taxon>Bacteria</taxon>
        <taxon>Bacillati</taxon>
        <taxon>Actinomycetota</taxon>
        <taxon>Actinomycetes</taxon>
        <taxon>Kitasatosporales</taxon>
        <taxon>Streptomycetaceae</taxon>
        <taxon>Streptomyces</taxon>
    </lineage>
</organism>
<comment type="caution">
    <text evidence="2">The sequence shown here is derived from an EMBL/GenBank/DDBJ whole genome shotgun (WGS) entry which is preliminary data.</text>
</comment>
<feature type="chain" id="PRO_5038579975" description="Nuclear transport factor 2 family protein" evidence="1">
    <location>
        <begin position="34"/>
        <end position="165"/>
    </location>
</feature>
<evidence type="ECO:0000313" key="3">
    <source>
        <dbReference type="Proteomes" id="UP000600026"/>
    </source>
</evidence>
<accession>A0A919GYR5</accession>
<gene>
    <name evidence="2" type="ORF">Sxan_09520</name>
</gene>